<proteinExistence type="predicted"/>
<reference evidence="1 2" key="1">
    <citation type="journal article" date="2024" name="Plant Biotechnol. J.">
        <title>Genome and CRISPR/Cas9 system of a widespread forest tree (Populus alba) in the world.</title>
        <authorList>
            <person name="Liu Y.J."/>
            <person name="Jiang P.F."/>
            <person name="Han X.M."/>
            <person name="Li X.Y."/>
            <person name="Wang H.M."/>
            <person name="Wang Y.J."/>
            <person name="Wang X.X."/>
            <person name="Zeng Q.Y."/>
        </authorList>
    </citation>
    <scope>NUCLEOTIDE SEQUENCE [LARGE SCALE GENOMIC DNA]</scope>
    <source>
        <strain evidence="2">cv. PAL-ZL1</strain>
    </source>
</reference>
<protein>
    <submittedName>
        <fullName evidence="1">Uncharacterized protein</fullName>
    </submittedName>
</protein>
<evidence type="ECO:0000313" key="1">
    <source>
        <dbReference type="EMBL" id="KAL3582157.1"/>
    </source>
</evidence>
<comment type="caution">
    <text evidence="1">The sequence shown here is derived from an EMBL/GenBank/DDBJ whole genome shotgun (WGS) entry which is preliminary data.</text>
</comment>
<accession>A0ACC4BVJ3</accession>
<dbReference type="EMBL" id="RCHU02000008">
    <property type="protein sequence ID" value="KAL3582157.1"/>
    <property type="molecule type" value="Genomic_DNA"/>
</dbReference>
<name>A0ACC4BVJ3_POPAL</name>
<gene>
    <name evidence="1" type="ORF">D5086_016489</name>
</gene>
<keyword evidence="2" id="KW-1185">Reference proteome</keyword>
<dbReference type="Proteomes" id="UP000309997">
    <property type="component" value="Unassembled WGS sequence"/>
</dbReference>
<sequence length="431" mass="49088">MAMGQERSKPPLHNFDLPFLKWGNQRHLRCMKLPDSNTAADAAVRDNKSESNGGRISVERNRSSSRSPPRKFGNYDIRRFKPPRERFGGVEEGIDEVREKIMLDLKTAANEMKDKILRKEVSGDDSEIEEERYLQSQSQSPLRAVVAAVEEAPAEPEVRPWNLRTRRAAIGGGGNSVLGKVSIDNCSPLRNDSAKSPRLRGDKRDRKEKERAKFSVPLSKKEIEEDFMVMLCQRPARRPKKRPRIVQKQMDALFPGLWLAEVTVDTYKVPELPESGKVKFQSFYSFSLPFPILSQLPNTEIRGSNAGGGLGARFKSQAFSLLTALLSCSLIIHVRISLDYILLAVVDQFKVRLALIRCQWFSSQPWMLNCGRVILRDWDDGGLPRFLHPPMDLMIQNKRFWNLDPLFYGPKSNGINGKNAWVTDRVRGQFH</sequence>
<evidence type="ECO:0000313" key="2">
    <source>
        <dbReference type="Proteomes" id="UP000309997"/>
    </source>
</evidence>
<organism evidence="1 2">
    <name type="scientific">Populus alba</name>
    <name type="common">White poplar</name>
    <dbReference type="NCBI Taxonomy" id="43335"/>
    <lineage>
        <taxon>Eukaryota</taxon>
        <taxon>Viridiplantae</taxon>
        <taxon>Streptophyta</taxon>
        <taxon>Embryophyta</taxon>
        <taxon>Tracheophyta</taxon>
        <taxon>Spermatophyta</taxon>
        <taxon>Magnoliopsida</taxon>
        <taxon>eudicotyledons</taxon>
        <taxon>Gunneridae</taxon>
        <taxon>Pentapetalae</taxon>
        <taxon>rosids</taxon>
        <taxon>fabids</taxon>
        <taxon>Malpighiales</taxon>
        <taxon>Salicaceae</taxon>
        <taxon>Saliceae</taxon>
        <taxon>Populus</taxon>
    </lineage>
</organism>